<dbReference type="HOGENOM" id="CLU_050358_0_0_9"/>
<evidence type="ECO:0008006" key="4">
    <source>
        <dbReference type="Google" id="ProtNLM"/>
    </source>
</evidence>
<name>U4QC89_TEPAE</name>
<evidence type="ECO:0000256" key="1">
    <source>
        <dbReference type="SAM" id="Phobius"/>
    </source>
</evidence>
<sequence length="496" mass="55396">MERRQNMSTFDKNEQDIHDALSRITVDESKLVEQVKRRLNEQAPNTIQRRMRRPMTAAIALVMSVMLFVTVAVAAQGGFDWFIKRFNPSFGEIAEPVEAYCEDQGIRMEVIGAQKYDNMAVIYLSLQDVSGQNRLTEQTDFQDGFTVKMNTQAQEEAKGQTDEIVASFGYGQKMLYFDEETNTIYYEFTITADADSPLSDPLELGSFLIYFDKRSYEEPVSISLSDIKEAETVSIRGGQIWGGSDLPDDLIWGRSSSDLPDDLDELTTVLAPGNYAPMPHGEADQWISNIGIINGKLHVQTGKLLHKEFGSTDPNLNLKTPDGNFINPDYVLDLYGDKDCRLLDLEESDYGDAVYRYEEAIFSIDTEELDGYTLCYAGSVYSGVKGRWKVAVNLSDTSRKMRIITNDIPVEGHLFEHITLSPLGLQVIGSYNGKECMASEMSVAVETADGVITLQGGGGSYNSQEQTFNLHWNTETPLDVTTVTAVIINDTHIPVQ</sequence>
<dbReference type="KEGG" id="tae:TepiRe1_0824"/>
<evidence type="ECO:0000313" key="3">
    <source>
        <dbReference type="Proteomes" id="UP000010802"/>
    </source>
</evidence>
<evidence type="ECO:0000313" key="2">
    <source>
        <dbReference type="EMBL" id="CDI40491.1"/>
    </source>
</evidence>
<dbReference type="EMBL" id="HF563609">
    <property type="protein sequence ID" value="CDI40491.1"/>
    <property type="molecule type" value="Genomic_DNA"/>
</dbReference>
<reference evidence="3" key="1">
    <citation type="journal article" date="2013" name="Genome Announc.">
        <title>First genome sequence of a syntrophic acetate-oxidizing bacterium, Tepidanaerobacter acetatoxydans strain Re1.</title>
        <authorList>
            <person name="Manzoor S."/>
            <person name="Bongcam-Rudloff E."/>
            <person name="Schnurer A."/>
            <person name="Muller B."/>
        </authorList>
    </citation>
    <scope>NUCLEOTIDE SEQUENCE [LARGE SCALE GENOMIC DNA]</scope>
    <source>
        <strain evidence="3">Re1</strain>
    </source>
</reference>
<organism evidence="2 3">
    <name type="scientific">Tepidanaerobacter acetatoxydans (strain DSM 21804 / JCM 16047 / Re1)</name>
    <dbReference type="NCBI Taxonomy" id="1209989"/>
    <lineage>
        <taxon>Bacteria</taxon>
        <taxon>Bacillati</taxon>
        <taxon>Bacillota</taxon>
        <taxon>Clostridia</taxon>
        <taxon>Thermosediminibacterales</taxon>
        <taxon>Tepidanaerobacteraceae</taxon>
        <taxon>Tepidanaerobacter</taxon>
    </lineage>
</organism>
<keyword evidence="1" id="KW-1133">Transmembrane helix</keyword>
<proteinExistence type="predicted"/>
<feature type="transmembrane region" description="Helical" evidence="1">
    <location>
        <begin position="57"/>
        <end position="79"/>
    </location>
</feature>
<keyword evidence="3" id="KW-1185">Reference proteome</keyword>
<keyword evidence="1" id="KW-0812">Transmembrane</keyword>
<keyword evidence="1" id="KW-0472">Membrane</keyword>
<dbReference type="AlphaFoldDB" id="U4QC89"/>
<dbReference type="STRING" id="1209989.TepRe1_0760"/>
<accession>U4QC89</accession>
<gene>
    <name evidence="2" type="ordered locus">TEPIRE1_0824</name>
</gene>
<protein>
    <recommendedName>
        <fullName evidence="4">DUF4179 domain-containing protein</fullName>
    </recommendedName>
</protein>
<dbReference type="eggNOG" id="ENOG502ZAZT">
    <property type="taxonomic scope" value="Bacteria"/>
</dbReference>
<dbReference type="Proteomes" id="UP000010802">
    <property type="component" value="Chromosome"/>
</dbReference>